<dbReference type="GO" id="GO:0004756">
    <property type="term" value="F:selenide, water dikinase activity"/>
    <property type="evidence" value="ECO:0007669"/>
    <property type="project" value="TreeGrafter"/>
</dbReference>
<dbReference type="PANTHER" id="PTHR10256:SF0">
    <property type="entry name" value="INACTIVE SELENIDE, WATER DIKINASE-LIKE PROTEIN-RELATED"/>
    <property type="match status" value="1"/>
</dbReference>
<dbReference type="AlphaFoldDB" id="A0A0S8FVL9"/>
<dbReference type="Pfam" id="PF00586">
    <property type="entry name" value="AIRS"/>
    <property type="match status" value="1"/>
</dbReference>
<dbReference type="SUPFAM" id="SSF55326">
    <property type="entry name" value="PurM N-terminal domain-like"/>
    <property type="match status" value="1"/>
</dbReference>
<dbReference type="Gene3D" id="3.90.650.10">
    <property type="entry name" value="PurM-like C-terminal domain"/>
    <property type="match status" value="1"/>
</dbReference>
<dbReference type="InterPro" id="IPR004536">
    <property type="entry name" value="SPS/SelD"/>
</dbReference>
<reference evidence="8 9" key="1">
    <citation type="journal article" date="2015" name="Microbiome">
        <title>Genomic resolution of linkages in carbon, nitrogen, and sulfur cycling among widespread estuary sediment bacteria.</title>
        <authorList>
            <person name="Baker B.J."/>
            <person name="Lazar C.S."/>
            <person name="Teske A.P."/>
            <person name="Dick G.J."/>
        </authorList>
    </citation>
    <scope>NUCLEOTIDE SEQUENCE [LARGE SCALE GENOMIC DNA]</scope>
    <source>
        <strain evidence="8">SM23_42</strain>
    </source>
</reference>
<evidence type="ECO:0000313" key="8">
    <source>
        <dbReference type="EMBL" id="KPK64720.1"/>
    </source>
</evidence>
<dbReference type="PANTHER" id="PTHR10256">
    <property type="entry name" value="SELENIDE, WATER DIKINASE"/>
    <property type="match status" value="1"/>
</dbReference>
<evidence type="ECO:0000256" key="4">
    <source>
        <dbReference type="ARBA" id="ARBA00022840"/>
    </source>
</evidence>
<keyword evidence="5" id="KW-0711">Selenium</keyword>
<evidence type="ECO:0000256" key="2">
    <source>
        <dbReference type="ARBA" id="ARBA00022741"/>
    </source>
</evidence>
<name>A0A0S8FVL9_UNCW3</name>
<protein>
    <recommendedName>
        <fullName evidence="10">Selenide, water dikinase</fullName>
    </recommendedName>
</protein>
<dbReference type="PATRIC" id="fig|1703779.3.peg.193"/>
<dbReference type="GO" id="GO:0005737">
    <property type="term" value="C:cytoplasm"/>
    <property type="evidence" value="ECO:0007669"/>
    <property type="project" value="TreeGrafter"/>
</dbReference>
<keyword evidence="1" id="KW-0808">Transferase</keyword>
<feature type="domain" description="PurM-like N-terminal" evidence="6">
    <location>
        <begin position="24"/>
        <end position="129"/>
    </location>
</feature>
<comment type="caution">
    <text evidence="8">The sequence shown here is derived from an EMBL/GenBank/DDBJ whole genome shotgun (WGS) entry which is preliminary data.</text>
</comment>
<dbReference type="NCBIfam" id="TIGR00476">
    <property type="entry name" value="selD"/>
    <property type="match status" value="1"/>
</dbReference>
<evidence type="ECO:0008006" key="10">
    <source>
        <dbReference type="Google" id="ProtNLM"/>
    </source>
</evidence>
<organism evidence="8 9">
    <name type="scientific">candidate division WOR_3 bacterium SM23_42</name>
    <dbReference type="NCBI Taxonomy" id="1703779"/>
    <lineage>
        <taxon>Bacteria</taxon>
        <taxon>Bacteria division WOR-3</taxon>
    </lineage>
</organism>
<feature type="domain" description="PurM-like C-terminal" evidence="7">
    <location>
        <begin position="144"/>
        <end position="316"/>
    </location>
</feature>
<keyword evidence="3" id="KW-0418">Kinase</keyword>
<accession>A0A0S8FVL9</accession>
<proteinExistence type="predicted"/>
<dbReference type="GO" id="GO:0016260">
    <property type="term" value="P:selenocysteine biosynthetic process"/>
    <property type="evidence" value="ECO:0007669"/>
    <property type="project" value="TreeGrafter"/>
</dbReference>
<dbReference type="GO" id="GO:0005524">
    <property type="term" value="F:ATP binding"/>
    <property type="evidence" value="ECO:0007669"/>
    <property type="project" value="UniProtKB-KW"/>
</dbReference>
<dbReference type="InterPro" id="IPR010918">
    <property type="entry name" value="PurM-like_C_dom"/>
</dbReference>
<keyword evidence="2" id="KW-0547">Nucleotide-binding</keyword>
<dbReference type="CDD" id="cd02195">
    <property type="entry name" value="SelD"/>
    <property type="match status" value="1"/>
</dbReference>
<dbReference type="Proteomes" id="UP000051373">
    <property type="component" value="Unassembled WGS sequence"/>
</dbReference>
<evidence type="ECO:0000313" key="9">
    <source>
        <dbReference type="Proteomes" id="UP000051373"/>
    </source>
</evidence>
<dbReference type="EMBL" id="LJUJ01000001">
    <property type="protein sequence ID" value="KPK64720.1"/>
    <property type="molecule type" value="Genomic_DNA"/>
</dbReference>
<gene>
    <name evidence="8" type="ORF">AMJ83_00565</name>
</gene>
<dbReference type="STRING" id="1703779.AMJ83_00565"/>
<evidence type="ECO:0000256" key="3">
    <source>
        <dbReference type="ARBA" id="ARBA00022777"/>
    </source>
</evidence>
<evidence type="ECO:0000259" key="6">
    <source>
        <dbReference type="Pfam" id="PF00586"/>
    </source>
</evidence>
<dbReference type="PIRSF" id="PIRSF036407">
    <property type="entry name" value="Selenphspht_syn"/>
    <property type="match status" value="1"/>
</dbReference>
<sequence length="318" mass="33775">MAQALAYLTPSDDPNLLVGTNTADDAGVYRLNDELALVKTIDILTPVIEDAYTFGKIAAANCISDIYAMGGDPKLALNIVGYPGMGDPKTLGKMLKGGQEKSREAGVITIGGHTFASPEIMYGLSVLGYIHPDKIITNAGARPADVLILTKRVGIGTIIQAMLMGKDENIDMKPVVSEMITLNRDASLAMRAAEAHAATDVTGYGLLGHLVEMAEASKVGIEIALSKIPVHKGAVEILDEGIFEPGITMNLNSFSNRVDKGDSDSNLVNLIFGSETSGGMIIVLPEDKINVFKQKYNKDFAIIGRITSENAGRVTLIP</sequence>
<keyword evidence="4" id="KW-0067">ATP-binding</keyword>
<evidence type="ECO:0000256" key="1">
    <source>
        <dbReference type="ARBA" id="ARBA00022679"/>
    </source>
</evidence>
<dbReference type="InterPro" id="IPR036676">
    <property type="entry name" value="PurM-like_C_sf"/>
</dbReference>
<evidence type="ECO:0000259" key="7">
    <source>
        <dbReference type="Pfam" id="PF02769"/>
    </source>
</evidence>
<dbReference type="SUPFAM" id="SSF56042">
    <property type="entry name" value="PurM C-terminal domain-like"/>
    <property type="match status" value="1"/>
</dbReference>
<dbReference type="InterPro" id="IPR036921">
    <property type="entry name" value="PurM-like_N_sf"/>
</dbReference>
<dbReference type="Pfam" id="PF02769">
    <property type="entry name" value="AIRS_C"/>
    <property type="match status" value="1"/>
</dbReference>
<dbReference type="Gene3D" id="3.30.1330.10">
    <property type="entry name" value="PurM-like, N-terminal domain"/>
    <property type="match status" value="1"/>
</dbReference>
<dbReference type="InterPro" id="IPR016188">
    <property type="entry name" value="PurM-like_N"/>
</dbReference>
<evidence type="ECO:0000256" key="5">
    <source>
        <dbReference type="ARBA" id="ARBA00023266"/>
    </source>
</evidence>